<dbReference type="Proteomes" id="UP000215931">
    <property type="component" value="Unassembled WGS sequence"/>
</dbReference>
<comment type="similarity">
    <text evidence="2">Belongs to the bacterial solute-binding protein 1 family.</text>
</comment>
<gene>
    <name evidence="5" type="ORF">CIT31_13455</name>
</gene>
<dbReference type="AlphaFoldDB" id="A0A271KIF3"/>
<keyword evidence="6" id="KW-1185">Reference proteome</keyword>
<comment type="subcellular location">
    <subcellularLocation>
        <location evidence="1">Periplasm</location>
    </subcellularLocation>
</comment>
<dbReference type="OrthoDB" id="7532544at2"/>
<dbReference type="Gene3D" id="3.40.190.10">
    <property type="entry name" value="Periplasmic binding protein-like II"/>
    <property type="match status" value="2"/>
</dbReference>
<evidence type="ECO:0000256" key="1">
    <source>
        <dbReference type="ARBA" id="ARBA00004418"/>
    </source>
</evidence>
<reference evidence="5 6" key="1">
    <citation type="submission" date="2017-08" db="EMBL/GenBank/DDBJ databases">
        <title>Mesorhizobium wenxinae sp. nov., a novel rhizobial species isolated from root nodules of chickpea (Cicer arietinum L.).</title>
        <authorList>
            <person name="Zhang J."/>
        </authorList>
    </citation>
    <scope>NUCLEOTIDE SEQUENCE [LARGE SCALE GENOMIC DNA]</scope>
    <source>
        <strain evidence="6">WYCCWR 10019</strain>
    </source>
</reference>
<keyword evidence="3" id="KW-0574">Periplasm</keyword>
<comment type="caution">
    <text evidence="5">The sequence shown here is derived from an EMBL/GenBank/DDBJ whole genome shotgun (WGS) entry which is preliminary data.</text>
</comment>
<name>A0A271KIF3_9HYPH</name>
<evidence type="ECO:0000256" key="2">
    <source>
        <dbReference type="ARBA" id="ARBA00008520"/>
    </source>
</evidence>
<dbReference type="InterPro" id="IPR006311">
    <property type="entry name" value="TAT_signal"/>
</dbReference>
<feature type="signal peptide" evidence="4">
    <location>
        <begin position="1"/>
        <end position="25"/>
    </location>
</feature>
<dbReference type="PROSITE" id="PS51318">
    <property type="entry name" value="TAT"/>
    <property type="match status" value="1"/>
</dbReference>
<dbReference type="Pfam" id="PF01547">
    <property type="entry name" value="SBP_bac_1"/>
    <property type="match status" value="1"/>
</dbReference>
<dbReference type="PANTHER" id="PTHR43649">
    <property type="entry name" value="ARABINOSE-BINDING PROTEIN-RELATED"/>
    <property type="match status" value="1"/>
</dbReference>
<evidence type="ECO:0000313" key="5">
    <source>
        <dbReference type="EMBL" id="PAP95552.1"/>
    </source>
</evidence>
<dbReference type="InterPro" id="IPR050490">
    <property type="entry name" value="Bact_solute-bd_prot1"/>
</dbReference>
<feature type="chain" id="PRO_5013035285" evidence="4">
    <location>
        <begin position="26"/>
        <end position="430"/>
    </location>
</feature>
<organism evidence="5 6">
    <name type="scientific">Mesorhizobium wenxiniae</name>
    <dbReference type="NCBI Taxonomy" id="2014805"/>
    <lineage>
        <taxon>Bacteria</taxon>
        <taxon>Pseudomonadati</taxon>
        <taxon>Pseudomonadota</taxon>
        <taxon>Alphaproteobacteria</taxon>
        <taxon>Hyphomicrobiales</taxon>
        <taxon>Phyllobacteriaceae</taxon>
        <taxon>Mesorhizobium</taxon>
    </lineage>
</organism>
<dbReference type="GO" id="GO:0042597">
    <property type="term" value="C:periplasmic space"/>
    <property type="evidence" value="ECO:0007669"/>
    <property type="project" value="UniProtKB-SubCell"/>
</dbReference>
<dbReference type="EMBL" id="NPKH01000020">
    <property type="protein sequence ID" value="PAP95552.1"/>
    <property type="molecule type" value="Genomic_DNA"/>
</dbReference>
<evidence type="ECO:0000256" key="3">
    <source>
        <dbReference type="ARBA" id="ARBA00022764"/>
    </source>
</evidence>
<proteinExistence type="inferred from homology"/>
<sequence>MNRREFLATTAAAAMLSGLSAPATAQDKPFDGVQLSVLMEGHPTTDAIQKMLPEFKTLTGIDVALEVVPEQDITAKMLLELSSKSGRYDVVQNNIIYIPGFLKNGYIVPLDQNLAKHTDQFDKADFVPGYFNTNVVDGKVYGLPVYGESTFVMYRKDLFEQHGLSEPKTFDDIENAAKTISDKTNKEIAGITMRGQQGIQGVYVWAAYLWGFGGSFLDDSGKSALATPEGTAALEAFTRVLNSYGPVGVANFGWEENRLLFQQGKAAITLDATVNGAYNEDPAASSVVGKIGYVPVPMKSSSPKGGSSSLAVHSLYVTADSQNQEAATLFAAWATAKEQQVKSMETDPNSGVTSLTALNGKSFGKRYGAFKDAMIAAINQGNPQYLPTIEQANEVINNTGIAVSKALAGTASAADALKEADEANNAAIGR</sequence>
<accession>A0A271KIF3</accession>
<evidence type="ECO:0000313" key="6">
    <source>
        <dbReference type="Proteomes" id="UP000215931"/>
    </source>
</evidence>
<protein>
    <submittedName>
        <fullName evidence="5">Sugar ABC transporter substrate-binding protein</fullName>
    </submittedName>
</protein>
<dbReference type="SUPFAM" id="SSF53850">
    <property type="entry name" value="Periplasmic binding protein-like II"/>
    <property type="match status" value="1"/>
</dbReference>
<dbReference type="InterPro" id="IPR006059">
    <property type="entry name" value="SBP"/>
</dbReference>
<dbReference type="CDD" id="cd13585">
    <property type="entry name" value="PBP2_TMBP_like"/>
    <property type="match status" value="1"/>
</dbReference>
<keyword evidence="4" id="KW-0732">Signal</keyword>
<dbReference type="PANTHER" id="PTHR43649:SF12">
    <property type="entry name" value="DIACETYLCHITOBIOSE BINDING PROTEIN DASA"/>
    <property type="match status" value="1"/>
</dbReference>
<evidence type="ECO:0000256" key="4">
    <source>
        <dbReference type="SAM" id="SignalP"/>
    </source>
</evidence>